<dbReference type="EMBL" id="CM056793">
    <property type="protein sequence ID" value="KAJ8714923.1"/>
    <property type="molecule type" value="Genomic_DNA"/>
</dbReference>
<dbReference type="Proteomes" id="UP001231649">
    <property type="component" value="Chromosome 17"/>
</dbReference>
<name>A0ACC2QIK7_9NEOP</name>
<organism evidence="1 2">
    <name type="scientific">Mythimna loreyi</name>
    <dbReference type="NCBI Taxonomy" id="667449"/>
    <lineage>
        <taxon>Eukaryota</taxon>
        <taxon>Metazoa</taxon>
        <taxon>Ecdysozoa</taxon>
        <taxon>Arthropoda</taxon>
        <taxon>Hexapoda</taxon>
        <taxon>Insecta</taxon>
        <taxon>Pterygota</taxon>
        <taxon>Neoptera</taxon>
        <taxon>Endopterygota</taxon>
        <taxon>Lepidoptera</taxon>
        <taxon>Glossata</taxon>
        <taxon>Ditrysia</taxon>
        <taxon>Noctuoidea</taxon>
        <taxon>Noctuidae</taxon>
        <taxon>Noctuinae</taxon>
        <taxon>Hadenini</taxon>
        <taxon>Mythimna</taxon>
    </lineage>
</organism>
<reference evidence="1" key="1">
    <citation type="submission" date="2023-03" db="EMBL/GenBank/DDBJ databases">
        <title>Chromosome-level genomes of two armyworms, Mythimna separata and Mythimna loreyi, provide insights into the biosynthesis and reception of sex pheromones.</title>
        <authorList>
            <person name="Zhao H."/>
        </authorList>
    </citation>
    <scope>NUCLEOTIDE SEQUENCE</scope>
    <source>
        <strain evidence="1">BeijingLab</strain>
    </source>
</reference>
<proteinExistence type="predicted"/>
<keyword evidence="2" id="KW-1185">Reference proteome</keyword>
<comment type="caution">
    <text evidence="1">The sequence shown here is derived from an EMBL/GenBank/DDBJ whole genome shotgun (WGS) entry which is preliminary data.</text>
</comment>
<protein>
    <submittedName>
        <fullName evidence="1">Uncharacterized protein</fullName>
    </submittedName>
</protein>
<sequence length="1779" mass="207876">MAEVLKEWLSERLQRPISWEADEFGNMMKNGYVIACVLNSYNVINEDKHFLVKASSAHEDIKSNWKYLAEWLADIDVILNAADLESIKDGKGSAILRLFYQMFLHLDKRDRTNFIKRERKMVSGLVEKIGHRFKVENIPEPHESIVDNLAKPLLNEKHFIEWQQKKAEQVKDTYDYIRHKYSKMLKNIKEANTPMCFEAVLPPKATGKERQEMERFALRYPCTFENYTYDQLLAMEQNALEQRSSISGSEWTKGFMDNLHTRMRKKTDSEEFQNELRHNISGSIWDLSIAEEETKLDTELAKKVMKLSQFEKQMCTQIMETKQQARNLVRNRIQAEKEFAQQRSQQFDQFLDNVKEQIHLDNVEIDFEKQRQIKLHKKLYAEKLRRKRLQYYEICYDTMLSIVDYATKYAYLKKLIGDDIPDHFIHEWKILYFKQQPIFDILEPPEDILKEQAEEESCEVEEEIIRLELDRQEAQDDNEFKEYHDYSYPWSLDLLIPNFDPESEERKYEYLGTRILGHLVYTLLGIKYPYPPALPPADLPHYSAKAILRGLPDRSITVPMQALLKMRKILVVRLETTINFCLRRFKSEMVGCVDIDLSFDKFIAAAPEEEDKELIRLMKLDDDATSKTSELAVSAMLGVIPANTKQTQTPKTLPEEEIKLSNAAELGRYAYESLGIGDTLTDHLLAAMIVEYLKDQDDIDGFVLINYPNSYREAQILEETLSGFTPPNEAELLEDRDDIYLEECIIKHRKKEIDPYKEVRVSQLVSDPHKNRIEKPFESYFTCYLHLKETEDILQELVIWDLTDDNSELIDRFYAVLGINYSMYYETIDKEFLAQICKYIIGDLLPQISSNALFGENVLSNLEFPSSDDKRLKAKIVKAEVVNGKSKEKMLRHSSKLSKSSVSYSLEIVKEPSLDECPEDAVATMMEEIAGEDAVSKSLTIGEVTLLAGEEDWDYGEIPISQIIGVALATCWQAVEKVYVRDMKELFFAKRLQLNCLIPYARYIKDKMEQIITLPSYKQDFVCRFQKDYNDFENDWRDINVTKNEWHCRVKELQDRLYQICDERKLHAEKQRHTLICDNWALEELLTLVNTYISCMQTELNRSILTFQALHDFYLAMIKHMPAMDRISFKELNKIYRESDDTSGSKRGGEDKMYRHLKTSFQELQLKNIEIDFENNPFNLVIENNVKFALKVIKDTNDSYRSIIAREYGEVARIQPALKKKEDISSEESVVNLEEIFKENALKCIEEWTMGINGEMYRASLRMLVLQYKCYRDMKMFNDHIYRTFMEIQNDIDNYYINEIKSVDRLCKYLQMAVEDGRKIPETLVLEHDTFTIDPNLLQFAKQEPPVDTGPVTEEVTTMEFKISQLATLRSQFKIVAPTGIILTQSFIYLLQDFFFFGKETCSGPLFPEAWMSVNPEQIPKLVFLLFGETVYLDWRDFLIYSLNIPFPQVDELLEVRKRFRCKDLGSTELISRDDFIAEELWFEKDFDPTDRHEQLRKNLIKHFLFELFETEQNMMNYSAFLLAFCKNPDPIQGFVTALSMAVGKKTCYDVEECKEVVLKLIKLKQYRDECKACAHKCTKALLDAVLEKVIVYCEGTSIIELKYVPPVEDKKGKKGKGKSQTSKKFDSTQSARMPKVQKSTSKTKMAHSETNVKSTFICRPCEDEVETEPEPVEIVEAEEEMKIEPEEDPDLAYAVSQAVIWNVLRICLPGHFVMIPEEKKTPYEDEVKEILKRLEVDTDEGDIYVCKFVTDPNICLLLNTVKKFTAMNIIEEVIKIFG</sequence>
<evidence type="ECO:0000313" key="1">
    <source>
        <dbReference type="EMBL" id="KAJ8714923.1"/>
    </source>
</evidence>
<gene>
    <name evidence="1" type="ORF">PYW08_004904</name>
</gene>
<accession>A0ACC2QIK7</accession>
<evidence type="ECO:0000313" key="2">
    <source>
        <dbReference type="Proteomes" id="UP001231649"/>
    </source>
</evidence>